<feature type="region of interest" description="Disordered" evidence="2">
    <location>
        <begin position="246"/>
        <end position="265"/>
    </location>
</feature>
<proteinExistence type="predicted"/>
<dbReference type="Proteomes" id="UP001151760">
    <property type="component" value="Unassembled WGS sequence"/>
</dbReference>
<feature type="region of interest" description="Disordered" evidence="2">
    <location>
        <begin position="177"/>
        <end position="213"/>
    </location>
</feature>
<reference evidence="4" key="2">
    <citation type="submission" date="2022-01" db="EMBL/GenBank/DDBJ databases">
        <authorList>
            <person name="Yamashiro T."/>
            <person name="Shiraishi A."/>
            <person name="Satake H."/>
            <person name="Nakayama K."/>
        </authorList>
    </citation>
    <scope>NUCLEOTIDE SEQUENCE</scope>
</reference>
<evidence type="ECO:0000259" key="3">
    <source>
        <dbReference type="PROSITE" id="PS50158"/>
    </source>
</evidence>
<keyword evidence="1" id="KW-0862">Zinc</keyword>
<dbReference type="PROSITE" id="PS50158">
    <property type="entry name" value="ZF_CCHC"/>
    <property type="match status" value="1"/>
</dbReference>
<name>A0ABQ4ZUR6_9ASTR</name>
<protein>
    <submittedName>
        <fullName evidence="4">Ribonuclease H-like domain-containing protein</fullName>
    </submittedName>
</protein>
<feature type="compositionally biased region" description="Polar residues" evidence="2">
    <location>
        <begin position="178"/>
        <end position="193"/>
    </location>
</feature>
<dbReference type="InterPro" id="IPR036875">
    <property type="entry name" value="Znf_CCHC_sf"/>
</dbReference>
<keyword evidence="1" id="KW-0863">Zinc-finger</keyword>
<accession>A0ABQ4ZUR6</accession>
<reference evidence="4" key="1">
    <citation type="journal article" date="2022" name="Int. J. Mol. Sci.">
        <title>Draft Genome of Tanacetum Coccineum: Genomic Comparison of Closely Related Tanacetum-Family Plants.</title>
        <authorList>
            <person name="Yamashiro T."/>
            <person name="Shiraishi A."/>
            <person name="Nakayama K."/>
            <person name="Satake H."/>
        </authorList>
    </citation>
    <scope>NUCLEOTIDE SEQUENCE</scope>
</reference>
<evidence type="ECO:0000313" key="5">
    <source>
        <dbReference type="Proteomes" id="UP001151760"/>
    </source>
</evidence>
<feature type="compositionally biased region" description="Basic and acidic residues" evidence="2">
    <location>
        <begin position="203"/>
        <end position="212"/>
    </location>
</feature>
<keyword evidence="5" id="KW-1185">Reference proteome</keyword>
<dbReference type="EMBL" id="BQNB010011699">
    <property type="protein sequence ID" value="GJS94003.1"/>
    <property type="molecule type" value="Genomic_DNA"/>
</dbReference>
<feature type="compositionally biased region" description="Basic and acidic residues" evidence="2">
    <location>
        <begin position="593"/>
        <end position="627"/>
    </location>
</feature>
<comment type="caution">
    <text evidence="4">The sequence shown here is derived from an EMBL/GenBank/DDBJ whole genome shotgun (WGS) entry which is preliminary data.</text>
</comment>
<organism evidence="4 5">
    <name type="scientific">Tanacetum coccineum</name>
    <dbReference type="NCBI Taxonomy" id="301880"/>
    <lineage>
        <taxon>Eukaryota</taxon>
        <taxon>Viridiplantae</taxon>
        <taxon>Streptophyta</taxon>
        <taxon>Embryophyta</taxon>
        <taxon>Tracheophyta</taxon>
        <taxon>Spermatophyta</taxon>
        <taxon>Magnoliopsida</taxon>
        <taxon>eudicotyledons</taxon>
        <taxon>Gunneridae</taxon>
        <taxon>Pentapetalae</taxon>
        <taxon>asterids</taxon>
        <taxon>campanulids</taxon>
        <taxon>Asterales</taxon>
        <taxon>Asteraceae</taxon>
        <taxon>Asteroideae</taxon>
        <taxon>Anthemideae</taxon>
        <taxon>Anthemidinae</taxon>
        <taxon>Tanacetum</taxon>
    </lineage>
</organism>
<dbReference type="SMART" id="SM00343">
    <property type="entry name" value="ZnF_C2HC"/>
    <property type="match status" value="2"/>
</dbReference>
<evidence type="ECO:0000256" key="2">
    <source>
        <dbReference type="SAM" id="MobiDB-lite"/>
    </source>
</evidence>
<dbReference type="SUPFAM" id="SSF57756">
    <property type="entry name" value="Retrovirus zinc finger-like domains"/>
    <property type="match status" value="1"/>
</dbReference>
<evidence type="ECO:0000256" key="1">
    <source>
        <dbReference type="PROSITE-ProRule" id="PRU00047"/>
    </source>
</evidence>
<feature type="domain" description="CCHC-type" evidence="3">
    <location>
        <begin position="71"/>
        <end position="85"/>
    </location>
</feature>
<evidence type="ECO:0000313" key="4">
    <source>
        <dbReference type="EMBL" id="GJS94003.1"/>
    </source>
</evidence>
<gene>
    <name evidence="4" type="ORF">Tco_0800971</name>
</gene>
<dbReference type="InterPro" id="IPR001878">
    <property type="entry name" value="Znf_CCHC"/>
</dbReference>
<keyword evidence="1" id="KW-0479">Metal-binding</keyword>
<dbReference type="Gene3D" id="4.10.60.10">
    <property type="entry name" value="Zinc finger, CCHC-type"/>
    <property type="match status" value="1"/>
</dbReference>
<feature type="region of interest" description="Disordered" evidence="2">
    <location>
        <begin position="579"/>
        <end position="627"/>
    </location>
</feature>
<sequence>MFSFFPNQSNSPQLDDEDLEQIDHNDLEEIDLKWKVAMLSMRVKRFYKKTGRKLNFNGKEPVGFNKTKVECFNCHRRGHFTRECRAPRNQGNMYGDARYRSRDNTKRTIEVETSDALVVQDNALIVQDRLGYDWRLESVEAHIIVHQKNEAVYEEKISVLEFEVKDKDKTRLRYGDQMNENDSSEVFNSVFDSRSSDGDDNQTNDRFKKGDGYHAVPPPFTGNYMPPLANLSFTRLDDYVYRPTTNKTSASVSKDEASISQTSSISVEMPKDKSVRSSEILIKEWVSDDADVFEPKDLQTTVKPSYEKIESTNAKNELVKSDKQAEKPRMFTQNPNVDKKDWNGKMTQKLGLGFGFTKKACFVCGSYKHLIKDCDFHEKRMTQKSVLKDMGKGTGQKEVRPIWNNAKRINHQNKFVPSAVLTRSGRVPVSAVKQSSQRAVASTNAVRPVNTDAHRNRMNVSKSRINTFHKTHSPIKRPFYKSTAPNTRISNEKVNVVRVNGVNTARQKVVGAAKENGVIALKASAGNKDFLYDYQDIDGGFVAFGGSTKGGGEPFRGFTFKRFCNWELHTCVACQKGKQHKASCPQETNGDTGLKKNVDSSDQKDGDDTADDVAGKKTVKEPASEDEQAIRDALDKMLNQEKEATEQSNAVRKEFEAECDRELLHRKAPRASSINIFNTISTPVNVANAFRGVNAASASGNFSAAGPSFVPLGVSFPIDITNLPDYPLMPDLEDTVEVQSTGIFGNTYDDDLDILQHFLLLFLLWDAEDD</sequence>